<dbReference type="Proteomes" id="UP000234190">
    <property type="component" value="Unassembled WGS sequence"/>
</dbReference>
<evidence type="ECO:0000256" key="4">
    <source>
        <dbReference type="ARBA" id="ARBA00022692"/>
    </source>
</evidence>
<proteinExistence type="inferred from homology"/>
<evidence type="ECO:0000256" key="5">
    <source>
        <dbReference type="ARBA" id="ARBA00022989"/>
    </source>
</evidence>
<feature type="domain" description="ABC transmembrane type-1" evidence="8">
    <location>
        <begin position="24"/>
        <end position="204"/>
    </location>
</feature>
<keyword evidence="5 7" id="KW-1133">Transmembrane helix</keyword>
<dbReference type="Pfam" id="PF00528">
    <property type="entry name" value="BPD_transp_1"/>
    <property type="match status" value="1"/>
</dbReference>
<dbReference type="InterPro" id="IPR000515">
    <property type="entry name" value="MetI-like"/>
</dbReference>
<reference evidence="9 10" key="1">
    <citation type="submission" date="2017-10" db="EMBL/GenBank/DDBJ databases">
        <title>Two draft genome sequences of Pusillimonas sp. strains isolated from a nitrate- and radionuclide-contaminated groundwater in Russia.</title>
        <authorList>
            <person name="Grouzdev D.S."/>
            <person name="Tourova T.P."/>
            <person name="Goeva M.A."/>
            <person name="Babich T.L."/>
            <person name="Sokolova D.S."/>
            <person name="Abdullin R."/>
            <person name="Poltaraus A.B."/>
            <person name="Toshchakov S.V."/>
            <person name="Nazina T.N."/>
        </authorList>
    </citation>
    <scope>NUCLEOTIDE SEQUENCE [LARGE SCALE GENOMIC DNA]</scope>
    <source>
        <strain evidence="9 10">JR1/69-3-13</strain>
    </source>
</reference>
<comment type="subcellular location">
    <subcellularLocation>
        <location evidence="1 7">Cell membrane</location>
        <topology evidence="1 7">Multi-pass membrane protein</topology>
    </subcellularLocation>
</comment>
<sequence length="223" mass="24119">MATPAQALRALGVLVNSTTFWQNANASLTRIALGVGTGCAIGFAFGVLAGHNAKLRGLLEPLRWLLMAMPPVVVVVLAMLWFGLGSSMVIFITVLMMAPGMYVNTVKGMQLVDRSLVEMTHVYRYGAWMRLRHLYLPALAAPLTAALLIATCGGVRLVVMAEVLGAESGAGFALANARSTFDSGELYAWVILILGLVAALEFLLLQPLQRRLTQWQEPRKEHA</sequence>
<evidence type="ECO:0000313" key="10">
    <source>
        <dbReference type="Proteomes" id="UP000234190"/>
    </source>
</evidence>
<dbReference type="AlphaFoldDB" id="A0A2N4U725"/>
<dbReference type="PROSITE" id="PS50928">
    <property type="entry name" value="ABC_TM1"/>
    <property type="match status" value="1"/>
</dbReference>
<keyword evidence="10" id="KW-1185">Reference proteome</keyword>
<comment type="similarity">
    <text evidence="7">Belongs to the binding-protein-dependent transport system permease family.</text>
</comment>
<comment type="caution">
    <text evidence="9">The sequence shown here is derived from an EMBL/GenBank/DDBJ whole genome shotgun (WGS) entry which is preliminary data.</text>
</comment>
<feature type="transmembrane region" description="Helical" evidence="7">
    <location>
        <begin position="134"/>
        <end position="159"/>
    </location>
</feature>
<evidence type="ECO:0000256" key="1">
    <source>
        <dbReference type="ARBA" id="ARBA00004651"/>
    </source>
</evidence>
<evidence type="ECO:0000256" key="3">
    <source>
        <dbReference type="ARBA" id="ARBA00022475"/>
    </source>
</evidence>
<dbReference type="Gene3D" id="1.10.3720.10">
    <property type="entry name" value="MetI-like"/>
    <property type="match status" value="1"/>
</dbReference>
<accession>A0A2N4U725</accession>
<dbReference type="InterPro" id="IPR035906">
    <property type="entry name" value="MetI-like_sf"/>
</dbReference>
<feature type="transmembrane region" description="Helical" evidence="7">
    <location>
        <begin position="31"/>
        <end position="50"/>
    </location>
</feature>
<dbReference type="PANTHER" id="PTHR30151">
    <property type="entry name" value="ALKANE SULFONATE ABC TRANSPORTER-RELATED, MEMBRANE SUBUNIT"/>
    <property type="match status" value="1"/>
</dbReference>
<organism evidence="9 10">
    <name type="scientific">Pollutimonas subterranea</name>
    <dbReference type="NCBI Taxonomy" id="2045210"/>
    <lineage>
        <taxon>Bacteria</taxon>
        <taxon>Pseudomonadati</taxon>
        <taxon>Pseudomonadota</taxon>
        <taxon>Betaproteobacteria</taxon>
        <taxon>Burkholderiales</taxon>
        <taxon>Alcaligenaceae</taxon>
        <taxon>Pollutimonas</taxon>
    </lineage>
</organism>
<dbReference type="PANTHER" id="PTHR30151:SF0">
    <property type="entry name" value="ABC TRANSPORTER PERMEASE PROTEIN MJ0413-RELATED"/>
    <property type="match status" value="1"/>
</dbReference>
<gene>
    <name evidence="9" type="ORF">CR159_06835</name>
</gene>
<dbReference type="EMBL" id="PDNW01000004">
    <property type="protein sequence ID" value="PLC50823.1"/>
    <property type="molecule type" value="Genomic_DNA"/>
</dbReference>
<evidence type="ECO:0000256" key="7">
    <source>
        <dbReference type="RuleBase" id="RU363032"/>
    </source>
</evidence>
<evidence type="ECO:0000313" key="9">
    <source>
        <dbReference type="EMBL" id="PLC50823.1"/>
    </source>
</evidence>
<dbReference type="GO" id="GO:0055085">
    <property type="term" value="P:transmembrane transport"/>
    <property type="evidence" value="ECO:0007669"/>
    <property type="project" value="InterPro"/>
</dbReference>
<keyword evidence="6 7" id="KW-0472">Membrane</keyword>
<evidence type="ECO:0000256" key="2">
    <source>
        <dbReference type="ARBA" id="ARBA00022448"/>
    </source>
</evidence>
<protein>
    <submittedName>
        <fullName evidence="9">ABC transporter permease</fullName>
    </submittedName>
</protein>
<keyword evidence="2 7" id="KW-0813">Transport</keyword>
<keyword evidence="3" id="KW-1003">Cell membrane</keyword>
<dbReference type="SUPFAM" id="SSF161098">
    <property type="entry name" value="MetI-like"/>
    <property type="match status" value="1"/>
</dbReference>
<keyword evidence="4 7" id="KW-0812">Transmembrane</keyword>
<name>A0A2N4U725_9BURK</name>
<evidence type="ECO:0000259" key="8">
    <source>
        <dbReference type="PROSITE" id="PS50928"/>
    </source>
</evidence>
<dbReference type="GO" id="GO:0005886">
    <property type="term" value="C:plasma membrane"/>
    <property type="evidence" value="ECO:0007669"/>
    <property type="project" value="UniProtKB-SubCell"/>
</dbReference>
<evidence type="ECO:0000256" key="6">
    <source>
        <dbReference type="ARBA" id="ARBA00023136"/>
    </source>
</evidence>
<dbReference type="OrthoDB" id="8138334at2"/>
<feature type="transmembrane region" description="Helical" evidence="7">
    <location>
        <begin position="186"/>
        <end position="205"/>
    </location>
</feature>